<organism evidence="2 3">
    <name type="scientific">Micromonospora taraxaci</name>
    <dbReference type="NCBI Taxonomy" id="1316803"/>
    <lineage>
        <taxon>Bacteria</taxon>
        <taxon>Bacillati</taxon>
        <taxon>Actinomycetota</taxon>
        <taxon>Actinomycetes</taxon>
        <taxon>Micromonosporales</taxon>
        <taxon>Micromonosporaceae</taxon>
        <taxon>Micromonospora</taxon>
    </lineage>
</organism>
<accession>A0A561W570</accession>
<dbReference type="EMBL" id="VIWZ01000001">
    <property type="protein sequence ID" value="TWG18998.1"/>
    <property type="molecule type" value="Genomic_DNA"/>
</dbReference>
<name>A0A561W570_9ACTN</name>
<evidence type="ECO:0000313" key="2">
    <source>
        <dbReference type="EMBL" id="TWG18998.1"/>
    </source>
</evidence>
<feature type="region of interest" description="Disordered" evidence="1">
    <location>
        <begin position="1"/>
        <end position="23"/>
    </location>
</feature>
<dbReference type="AlphaFoldDB" id="A0A561W570"/>
<dbReference type="Proteomes" id="UP000317685">
    <property type="component" value="Unassembled WGS sequence"/>
</dbReference>
<evidence type="ECO:0000313" key="3">
    <source>
        <dbReference type="Proteomes" id="UP000317685"/>
    </source>
</evidence>
<reference evidence="2 3" key="1">
    <citation type="submission" date="2019-06" db="EMBL/GenBank/DDBJ databases">
        <title>Sequencing the genomes of 1000 actinobacteria strains.</title>
        <authorList>
            <person name="Klenk H.-P."/>
        </authorList>
    </citation>
    <scope>NUCLEOTIDE SEQUENCE [LARGE SCALE GENOMIC DNA]</scope>
    <source>
        <strain evidence="2 3">DSM 45885</strain>
    </source>
</reference>
<sequence>MAAFPAHGTGPMGEARVRPCHTEPSQAIEAVRVSLMLLIDKQSRLDTRQRQALTT</sequence>
<proteinExistence type="predicted"/>
<comment type="caution">
    <text evidence="2">The sequence shown here is derived from an EMBL/GenBank/DDBJ whole genome shotgun (WGS) entry which is preliminary data.</text>
</comment>
<gene>
    <name evidence="2" type="ORF">FHU34_114373</name>
</gene>
<evidence type="ECO:0000256" key="1">
    <source>
        <dbReference type="SAM" id="MobiDB-lite"/>
    </source>
</evidence>
<keyword evidence="3" id="KW-1185">Reference proteome</keyword>
<protein>
    <submittedName>
        <fullName evidence="2">Uncharacterized protein</fullName>
    </submittedName>
</protein>